<dbReference type="SUPFAM" id="SSF82093">
    <property type="entry name" value="Heme chaperone CcmE"/>
    <property type="match status" value="1"/>
</dbReference>
<evidence type="ECO:0000256" key="2">
    <source>
        <dbReference type="ARBA" id="ARBA00023136"/>
    </source>
</evidence>
<feature type="transmembrane region" description="Helical" evidence="3">
    <location>
        <begin position="21"/>
        <end position="43"/>
    </location>
</feature>
<dbReference type="GO" id="GO:0005886">
    <property type="term" value="C:plasma membrane"/>
    <property type="evidence" value="ECO:0007669"/>
    <property type="project" value="InterPro"/>
</dbReference>
<dbReference type="InterPro" id="IPR012340">
    <property type="entry name" value="NA-bd_OB-fold"/>
</dbReference>
<dbReference type="AlphaFoldDB" id="A0A6J6ELF7"/>
<name>A0A6J6ELF7_9ZZZZ</name>
<evidence type="ECO:0000256" key="3">
    <source>
        <dbReference type="SAM" id="Phobius"/>
    </source>
</evidence>
<evidence type="ECO:0000313" key="4">
    <source>
        <dbReference type="EMBL" id="CAB4575283.1"/>
    </source>
</evidence>
<proteinExistence type="predicted"/>
<dbReference type="Gene3D" id="2.40.50.140">
    <property type="entry name" value="Nucleic acid-binding proteins"/>
    <property type="match status" value="1"/>
</dbReference>
<accession>A0A6J6ELF7</accession>
<gene>
    <name evidence="4" type="ORF">UFOPK1493_02669</name>
</gene>
<dbReference type="GO" id="GO:0017004">
    <property type="term" value="P:cytochrome complex assembly"/>
    <property type="evidence" value="ECO:0007669"/>
    <property type="project" value="InterPro"/>
</dbReference>
<reference evidence="4" key="1">
    <citation type="submission" date="2020-05" db="EMBL/GenBank/DDBJ databases">
        <authorList>
            <person name="Chiriac C."/>
            <person name="Salcher M."/>
            <person name="Ghai R."/>
            <person name="Kavagutti S V."/>
        </authorList>
    </citation>
    <scope>NUCLEOTIDE SEQUENCE</scope>
</reference>
<evidence type="ECO:0000256" key="1">
    <source>
        <dbReference type="ARBA" id="ARBA00004370"/>
    </source>
</evidence>
<keyword evidence="3" id="KW-1133">Transmembrane helix</keyword>
<dbReference type="GO" id="GO:0020037">
    <property type="term" value="F:heme binding"/>
    <property type="evidence" value="ECO:0007669"/>
    <property type="project" value="InterPro"/>
</dbReference>
<protein>
    <submittedName>
        <fullName evidence="4">Unannotated protein</fullName>
    </submittedName>
</protein>
<comment type="subcellular location">
    <subcellularLocation>
        <location evidence="1">Membrane</location>
    </subcellularLocation>
</comment>
<organism evidence="4">
    <name type="scientific">freshwater metagenome</name>
    <dbReference type="NCBI Taxonomy" id="449393"/>
    <lineage>
        <taxon>unclassified sequences</taxon>
        <taxon>metagenomes</taxon>
        <taxon>ecological metagenomes</taxon>
    </lineage>
</organism>
<dbReference type="Pfam" id="PF03100">
    <property type="entry name" value="CcmE"/>
    <property type="match status" value="1"/>
</dbReference>
<dbReference type="InterPro" id="IPR004329">
    <property type="entry name" value="CcmE"/>
</dbReference>
<dbReference type="GO" id="GO:0017003">
    <property type="term" value="P:protein-heme linkage"/>
    <property type="evidence" value="ECO:0007669"/>
    <property type="project" value="InterPro"/>
</dbReference>
<dbReference type="InterPro" id="IPR036127">
    <property type="entry name" value="CcmE-like_sf"/>
</dbReference>
<sequence>MDLSPRNDEVAPPPPRRRGKRWPAIAVIVLVLAGGGVLVTQFLSNAIDYYCNVDELGSKDGCEEGRRLRVQGSVEEGSIALDGNATTFLIAYGGRELTVRYEGDPGGVFQDCIPVVVHGRLGGDGVFLGDRVEVKHSNEYEAQNSDRIEEAQGACSLQA</sequence>
<dbReference type="EMBL" id="CAEZSR010000117">
    <property type="protein sequence ID" value="CAB4575283.1"/>
    <property type="molecule type" value="Genomic_DNA"/>
</dbReference>
<keyword evidence="3" id="KW-0812">Transmembrane</keyword>
<keyword evidence="2 3" id="KW-0472">Membrane</keyword>